<keyword evidence="3" id="KW-1133">Transmembrane helix</keyword>
<evidence type="ECO:0000313" key="6">
    <source>
        <dbReference type="Proteomes" id="UP000254912"/>
    </source>
</evidence>
<proteinExistence type="predicted"/>
<evidence type="ECO:0000313" key="5">
    <source>
        <dbReference type="EMBL" id="RDL12203.1"/>
    </source>
</evidence>
<accession>A0A288Q9Q3</accession>
<comment type="subcellular location">
    <subcellularLocation>
        <location evidence="1">Membrane</location>
        <topology evidence="1">Multi-pass membrane protein</topology>
    </subcellularLocation>
</comment>
<dbReference type="AlphaFoldDB" id="A0A288Q9Q3"/>
<comment type="caution">
    <text evidence="5">The sequence shown here is derived from an EMBL/GenBank/DDBJ whole genome shotgun (WGS) entry which is preliminary data.</text>
</comment>
<organism evidence="5 6">
    <name type="scientific">Weissella soli</name>
    <dbReference type="NCBI Taxonomy" id="155866"/>
    <lineage>
        <taxon>Bacteria</taxon>
        <taxon>Bacillati</taxon>
        <taxon>Bacillota</taxon>
        <taxon>Bacilli</taxon>
        <taxon>Lactobacillales</taxon>
        <taxon>Lactobacillaceae</taxon>
        <taxon>Weissella</taxon>
    </lineage>
</organism>
<protein>
    <submittedName>
        <fullName evidence="5">Serine/threonine exchange transporter (LAT family)</fullName>
    </submittedName>
</protein>
<dbReference type="Gene3D" id="1.20.1740.10">
    <property type="entry name" value="Amino acid/polyamine transporter I"/>
    <property type="match status" value="1"/>
</dbReference>
<keyword evidence="6" id="KW-1185">Reference proteome</keyword>
<evidence type="ECO:0000256" key="2">
    <source>
        <dbReference type="ARBA" id="ARBA00022692"/>
    </source>
</evidence>
<dbReference type="InterPro" id="IPR002293">
    <property type="entry name" value="AA/rel_permease1"/>
</dbReference>
<dbReference type="PIRSF" id="PIRSF006060">
    <property type="entry name" value="AA_transporter"/>
    <property type="match status" value="1"/>
</dbReference>
<dbReference type="EMBL" id="QRAS01000001">
    <property type="protein sequence ID" value="RDL12203.1"/>
    <property type="molecule type" value="Genomic_DNA"/>
</dbReference>
<reference evidence="5 6" key="1">
    <citation type="submission" date="2018-07" db="EMBL/GenBank/DDBJ databases">
        <title>Genomic Encyclopedia of Type Strains, Phase III (KMG-III): the genomes of soil and plant-associated and newly described type strains.</title>
        <authorList>
            <person name="Whitman W."/>
        </authorList>
    </citation>
    <scope>NUCLEOTIDE SEQUENCE [LARGE SCALE GENOMIC DNA]</scope>
    <source>
        <strain evidence="5 6">CECT 7031</strain>
    </source>
</reference>
<evidence type="ECO:0000256" key="1">
    <source>
        <dbReference type="ARBA" id="ARBA00004141"/>
    </source>
</evidence>
<dbReference type="RefSeq" id="WP_070230253.1">
    <property type="nucleotide sequence ID" value="NZ_BJYO01000002.1"/>
</dbReference>
<keyword evidence="2" id="KW-0812">Transmembrane</keyword>
<gene>
    <name evidence="5" type="ORF">DFP99_0638</name>
</gene>
<dbReference type="PANTHER" id="PTHR11785:SF512">
    <property type="entry name" value="SOBREMESA, ISOFORM B"/>
    <property type="match status" value="1"/>
</dbReference>
<dbReference type="InterPro" id="IPR050598">
    <property type="entry name" value="AminoAcid_Transporter"/>
</dbReference>
<sequence length="438" mass="47205">MGQTSLKREVGLIGALSAVVGTVIGAGVFFKIAAMAERTGSANLVIVAWILAAIFTIAGGLTVAELGAMFPETGGATKYLEYSYGPIYGFLFGWIQTLVYYPANIAALAIIWTTQFTNLFGIKQGKNLIYIAIIVFITILIINALGSKFASRAQSLFTILKLIPIALIVFAGLFSKADVHFQLLPLAAGSHINPIAGVGGAIVAAMFAFDGWIGIGNIAGELKNPKRDLPLSLTSGLAIIGLIYLLVSIVMLRHMPINQIMGNQETASQVAQMLFGGIGGKLVTVGILISVYGALNGYTFTAIRVPYALASEGNFPFAKTFVKLNRFASPWNSSVLVALVSIGLMLSNQFDPLTDLAVFISWLFFILLFLAVFKLRKTMPDKERPYKTWLYPVTPIIAILGGIFILFSYITNSANLPFFAFGMIMIVLGIIVFKKISK</sequence>
<keyword evidence="4" id="KW-0472">Membrane</keyword>
<dbReference type="Pfam" id="PF13520">
    <property type="entry name" value="AA_permease_2"/>
    <property type="match status" value="1"/>
</dbReference>
<name>A0A288Q9Q3_9LACO</name>
<dbReference type="GO" id="GO:0015179">
    <property type="term" value="F:L-amino acid transmembrane transporter activity"/>
    <property type="evidence" value="ECO:0007669"/>
    <property type="project" value="TreeGrafter"/>
</dbReference>
<dbReference type="KEGG" id="wso:WSWS_01009"/>
<dbReference type="Proteomes" id="UP000254912">
    <property type="component" value="Unassembled WGS sequence"/>
</dbReference>
<dbReference type="OrthoDB" id="3181223at2"/>
<evidence type="ECO:0000256" key="4">
    <source>
        <dbReference type="ARBA" id="ARBA00023136"/>
    </source>
</evidence>
<evidence type="ECO:0000256" key="3">
    <source>
        <dbReference type="ARBA" id="ARBA00022989"/>
    </source>
</evidence>
<dbReference type="PANTHER" id="PTHR11785">
    <property type="entry name" value="AMINO ACID TRANSPORTER"/>
    <property type="match status" value="1"/>
</dbReference>
<dbReference type="GeneID" id="94546201"/>
<dbReference type="GO" id="GO:0016020">
    <property type="term" value="C:membrane"/>
    <property type="evidence" value="ECO:0007669"/>
    <property type="project" value="UniProtKB-SubCell"/>
</dbReference>